<evidence type="ECO:0000256" key="5">
    <source>
        <dbReference type="ARBA" id="ARBA00022884"/>
    </source>
</evidence>
<dbReference type="InterPro" id="IPR020568">
    <property type="entry name" value="Ribosomal_Su5_D2-typ_SF"/>
</dbReference>
<reference evidence="7" key="1">
    <citation type="submission" date="2016-06" db="EMBL/GenBank/DDBJ databases">
        <authorList>
            <person name="Cuomo C."/>
            <person name="Litvintseva A."/>
            <person name="Heitman J."/>
            <person name="Chen Y."/>
            <person name="Sun S."/>
            <person name="Springer D."/>
            <person name="Dromer F."/>
            <person name="Young S."/>
            <person name="Zeng Q."/>
            <person name="Chapman S."/>
            <person name="Gujja S."/>
            <person name="Saif S."/>
            <person name="Birren B."/>
        </authorList>
    </citation>
    <scope>NUCLEOTIDE SEQUENCE</scope>
    <source>
        <strain evidence="7">CBS 7841</strain>
    </source>
</reference>
<evidence type="ECO:0000256" key="2">
    <source>
        <dbReference type="ARBA" id="ARBA00022722"/>
    </source>
</evidence>
<feature type="compositionally biased region" description="Polar residues" evidence="6">
    <location>
        <begin position="58"/>
        <end position="69"/>
    </location>
</feature>
<dbReference type="RefSeq" id="XP_066066890.1">
    <property type="nucleotide sequence ID" value="XM_066210793.1"/>
</dbReference>
<keyword evidence="2" id="KW-0540">Nuclease</keyword>
<dbReference type="InterPro" id="IPR014721">
    <property type="entry name" value="Ribsml_uS5_D2-typ_fold_subgr"/>
</dbReference>
<feature type="compositionally biased region" description="Basic and acidic residues" evidence="6">
    <location>
        <begin position="131"/>
        <end position="158"/>
    </location>
</feature>
<dbReference type="GO" id="GO:0000049">
    <property type="term" value="F:tRNA binding"/>
    <property type="evidence" value="ECO:0007669"/>
    <property type="project" value="InterPro"/>
</dbReference>
<evidence type="ECO:0000313" key="8">
    <source>
        <dbReference type="Proteomes" id="UP000094043"/>
    </source>
</evidence>
<evidence type="ECO:0000256" key="1">
    <source>
        <dbReference type="ARBA" id="ARBA00022694"/>
    </source>
</evidence>
<dbReference type="EMBL" id="CP143785">
    <property type="protein sequence ID" value="WVN86190.1"/>
    <property type="molecule type" value="Genomic_DNA"/>
</dbReference>
<keyword evidence="8" id="KW-1185">Reference proteome</keyword>
<keyword evidence="4" id="KW-0378">Hydrolase</keyword>
<proteinExistence type="predicted"/>
<reference evidence="7" key="3">
    <citation type="submission" date="2024-01" db="EMBL/GenBank/DDBJ databases">
        <authorList>
            <person name="Coelho M.A."/>
            <person name="David-Palma M."/>
            <person name="Shea T."/>
            <person name="Sun S."/>
            <person name="Cuomo C.A."/>
            <person name="Heitman J."/>
        </authorList>
    </citation>
    <scope>NUCLEOTIDE SEQUENCE</scope>
    <source>
        <strain evidence="7">CBS 7841</strain>
    </source>
</reference>
<feature type="region of interest" description="Disordered" evidence="6">
    <location>
        <begin position="125"/>
        <end position="169"/>
    </location>
</feature>
<dbReference type="InterPro" id="IPR000100">
    <property type="entry name" value="RNase_P"/>
</dbReference>
<name>A0AAJ8LZ15_9TREE</name>
<feature type="region of interest" description="Disordered" evidence="6">
    <location>
        <begin position="31"/>
        <end position="102"/>
    </location>
</feature>
<dbReference type="GO" id="GO:0008033">
    <property type="term" value="P:tRNA processing"/>
    <property type="evidence" value="ECO:0007669"/>
    <property type="project" value="UniProtKB-KW"/>
</dbReference>
<dbReference type="Proteomes" id="UP000094043">
    <property type="component" value="Chromosome 2"/>
</dbReference>
<gene>
    <name evidence="7" type="ORF">L203_101351</name>
</gene>
<protein>
    <submittedName>
        <fullName evidence="7">Ribonuclease P protein component</fullName>
    </submittedName>
</protein>
<keyword evidence="1" id="KW-0819">tRNA processing</keyword>
<dbReference type="Gene3D" id="3.30.230.10">
    <property type="match status" value="1"/>
</dbReference>
<accession>A0AAJ8LZ15</accession>
<dbReference type="GO" id="GO:0004526">
    <property type="term" value="F:ribonuclease P activity"/>
    <property type="evidence" value="ECO:0007669"/>
    <property type="project" value="InterPro"/>
</dbReference>
<keyword evidence="3" id="KW-0255">Endonuclease</keyword>
<dbReference type="GeneID" id="91085564"/>
<sequence length="346" mass="38570">MRSQLFCSTCRLGAIRLGVDKRYFAMSVPRAAATSKSGRPQKGPAAVGPVAPKLPLGQSGSTGVKTTTHNQRRPMASPKQLSRATKHRLDAPAGRTGDEPAKEGLILSGASANLLQYLKRGENGNTALQSDSEKRDQLESKTKTRVEGKNRISDEMRKPSRTLQSKSTLDPSWQNMIQQGQRIKFIGIDIATALTKIFTSNVPHCRTPYFIIRTFRAALLPPRPAPPFPSDMLNAVRRKHPCVYLAVITSKNNISKLAVERNRVRRRFRAALDNVVNSNEGWKLVSPEYVYVVSPNAALFEAPYKVLVEEVERALRHVKERRRERMQVATLPWPNYMSSSVSGKKS</sequence>
<keyword evidence="5" id="KW-0694">RNA-binding</keyword>
<reference evidence="7" key="2">
    <citation type="journal article" date="2022" name="Elife">
        <title>Obligate sexual reproduction of a homothallic fungus closely related to the Cryptococcus pathogenic species complex.</title>
        <authorList>
            <person name="Passer A.R."/>
            <person name="Clancey S.A."/>
            <person name="Shea T."/>
            <person name="David-Palma M."/>
            <person name="Averette A.F."/>
            <person name="Boekhout T."/>
            <person name="Porcel B.M."/>
            <person name="Nowrousian M."/>
            <person name="Cuomo C.A."/>
            <person name="Sun S."/>
            <person name="Heitman J."/>
            <person name="Coelho M.A."/>
        </authorList>
    </citation>
    <scope>NUCLEOTIDE SEQUENCE</scope>
    <source>
        <strain evidence="7">CBS 7841</strain>
    </source>
</reference>
<evidence type="ECO:0000256" key="6">
    <source>
        <dbReference type="SAM" id="MobiDB-lite"/>
    </source>
</evidence>
<evidence type="ECO:0000256" key="4">
    <source>
        <dbReference type="ARBA" id="ARBA00022801"/>
    </source>
</evidence>
<dbReference type="AlphaFoldDB" id="A0AAJ8LZ15"/>
<organism evidence="7 8">
    <name type="scientific">Cryptococcus depauperatus CBS 7841</name>
    <dbReference type="NCBI Taxonomy" id="1295531"/>
    <lineage>
        <taxon>Eukaryota</taxon>
        <taxon>Fungi</taxon>
        <taxon>Dikarya</taxon>
        <taxon>Basidiomycota</taxon>
        <taxon>Agaricomycotina</taxon>
        <taxon>Tremellomycetes</taxon>
        <taxon>Tremellales</taxon>
        <taxon>Cryptococcaceae</taxon>
        <taxon>Cryptococcus</taxon>
    </lineage>
</organism>
<evidence type="ECO:0000256" key="3">
    <source>
        <dbReference type="ARBA" id="ARBA00022759"/>
    </source>
</evidence>
<evidence type="ECO:0000313" key="7">
    <source>
        <dbReference type="EMBL" id="WVN86190.1"/>
    </source>
</evidence>
<dbReference type="KEGG" id="cdep:91085564"/>
<dbReference type="Pfam" id="PF00825">
    <property type="entry name" value="Ribonuclease_P"/>
    <property type="match status" value="1"/>
</dbReference>
<dbReference type="SUPFAM" id="SSF54211">
    <property type="entry name" value="Ribosomal protein S5 domain 2-like"/>
    <property type="match status" value="1"/>
</dbReference>